<feature type="compositionally biased region" description="Basic and acidic residues" evidence="10">
    <location>
        <begin position="109"/>
        <end position="139"/>
    </location>
</feature>
<evidence type="ECO:0000256" key="6">
    <source>
        <dbReference type="ARBA" id="ARBA00022530"/>
    </source>
</evidence>
<evidence type="ECO:0000256" key="2">
    <source>
        <dbReference type="ARBA" id="ARBA00004498"/>
    </source>
</evidence>
<dbReference type="InterPro" id="IPR031386">
    <property type="entry name" value="UCMA"/>
</dbReference>
<proteinExistence type="inferred from homology"/>
<accession>A0A8T0B8T3</accession>
<keyword evidence="9" id="KW-0175">Coiled coil</keyword>
<keyword evidence="8 11" id="KW-0732">Signal</keyword>
<protein>
    <recommendedName>
        <fullName evidence="4">Unique cartilage matrix-associated protein</fullName>
    </recommendedName>
</protein>
<dbReference type="EMBL" id="JABFDY010000010">
    <property type="protein sequence ID" value="KAF7701905.1"/>
    <property type="molecule type" value="Genomic_DNA"/>
</dbReference>
<evidence type="ECO:0000256" key="8">
    <source>
        <dbReference type="ARBA" id="ARBA00022729"/>
    </source>
</evidence>
<gene>
    <name evidence="12" type="ORF">HF521_001188</name>
</gene>
<evidence type="ECO:0000313" key="12">
    <source>
        <dbReference type="EMBL" id="KAF7701905.1"/>
    </source>
</evidence>
<evidence type="ECO:0000256" key="11">
    <source>
        <dbReference type="SAM" id="SignalP"/>
    </source>
</evidence>
<evidence type="ECO:0000256" key="4">
    <source>
        <dbReference type="ARBA" id="ARBA00013765"/>
    </source>
</evidence>
<dbReference type="PANTHER" id="PTHR28647">
    <property type="entry name" value="UNIQUE CARTILAGE MATRIX-ASSOCIATED PROTEIN"/>
    <property type="match status" value="1"/>
</dbReference>
<comment type="caution">
    <text evidence="12">The sequence shown here is derived from an EMBL/GenBank/DDBJ whole genome shotgun (WGS) entry which is preliminary data.</text>
</comment>
<keyword evidence="6" id="KW-0272">Extracellular matrix</keyword>
<comment type="subcellular location">
    <subcellularLocation>
        <location evidence="2">Secreted</location>
        <location evidence="2">Extracellular space</location>
        <location evidence="2">Extracellular matrix</location>
    </subcellularLocation>
</comment>
<feature type="region of interest" description="Disordered" evidence="10">
    <location>
        <begin position="69"/>
        <end position="139"/>
    </location>
</feature>
<feature type="signal peptide" evidence="11">
    <location>
        <begin position="1"/>
        <end position="26"/>
    </location>
</feature>
<comment type="function">
    <text evidence="1">May be involved in the negative control of osteogenic differentiation of osteochondrogenic precursor cells in peripheral zones of fetal cartilage and at the cartilage-bone interface.</text>
</comment>
<evidence type="ECO:0000256" key="5">
    <source>
        <dbReference type="ARBA" id="ARBA00022525"/>
    </source>
</evidence>
<keyword evidence="13" id="KW-1185">Reference proteome</keyword>
<dbReference type="OrthoDB" id="8907123at2759"/>
<dbReference type="Proteomes" id="UP000606274">
    <property type="component" value="Unassembled WGS sequence"/>
</dbReference>
<organism evidence="12 13">
    <name type="scientific">Silurus meridionalis</name>
    <name type="common">Southern catfish</name>
    <name type="synonym">Silurus soldatovi meridionalis</name>
    <dbReference type="NCBI Taxonomy" id="175797"/>
    <lineage>
        <taxon>Eukaryota</taxon>
        <taxon>Metazoa</taxon>
        <taxon>Chordata</taxon>
        <taxon>Craniata</taxon>
        <taxon>Vertebrata</taxon>
        <taxon>Euteleostomi</taxon>
        <taxon>Actinopterygii</taxon>
        <taxon>Neopterygii</taxon>
        <taxon>Teleostei</taxon>
        <taxon>Ostariophysi</taxon>
        <taxon>Siluriformes</taxon>
        <taxon>Siluridae</taxon>
        <taxon>Silurus</taxon>
    </lineage>
</organism>
<dbReference type="Pfam" id="PF17085">
    <property type="entry name" value="UCMA"/>
    <property type="match status" value="1"/>
</dbReference>
<evidence type="ECO:0000313" key="13">
    <source>
        <dbReference type="Proteomes" id="UP000606274"/>
    </source>
</evidence>
<reference evidence="12" key="1">
    <citation type="submission" date="2020-08" db="EMBL/GenBank/DDBJ databases">
        <title>Chromosome-level assembly of Southern catfish (Silurus meridionalis) provides insights into visual adaptation to the nocturnal and benthic lifestyles.</title>
        <authorList>
            <person name="Zhang Y."/>
            <person name="Wang D."/>
            <person name="Peng Z."/>
        </authorList>
    </citation>
    <scope>NUCLEOTIDE SEQUENCE</scope>
    <source>
        <strain evidence="12">SWU-2019-XX</strain>
        <tissue evidence="12">Muscle</tissue>
    </source>
</reference>
<dbReference type="AlphaFoldDB" id="A0A8T0B8T3"/>
<evidence type="ECO:0000256" key="7">
    <source>
        <dbReference type="ARBA" id="ARBA00022641"/>
    </source>
</evidence>
<dbReference type="GO" id="GO:0045667">
    <property type="term" value="P:regulation of osteoblast differentiation"/>
    <property type="evidence" value="ECO:0007669"/>
    <property type="project" value="InterPro"/>
</dbReference>
<name>A0A8T0B8T3_SILME</name>
<dbReference type="PANTHER" id="PTHR28647:SF2">
    <property type="entry name" value="UNIQUE CARTILAGE MATRIX-ASSOCIATED PROTEIN"/>
    <property type="match status" value="1"/>
</dbReference>
<evidence type="ECO:0000256" key="10">
    <source>
        <dbReference type="SAM" id="MobiDB-lite"/>
    </source>
</evidence>
<sequence length="139" mass="16666">MSWMRPASLACLALLFILTLFFEVDGASVTDGISNKRSEGLPDWLRRIFMDESDATNFFKRRGRRALKSQDELDAEQRQRLAADERKREYNEEQRNEFENYAEEENNEQDERTHESTEQWREFHHDGLDPSYEYNRHTV</sequence>
<dbReference type="GO" id="GO:0048706">
    <property type="term" value="P:embryonic skeletal system development"/>
    <property type="evidence" value="ECO:0007669"/>
    <property type="project" value="TreeGrafter"/>
</dbReference>
<keyword evidence="5" id="KW-0964">Secreted</keyword>
<evidence type="ECO:0000256" key="1">
    <source>
        <dbReference type="ARBA" id="ARBA00002111"/>
    </source>
</evidence>
<evidence type="ECO:0000256" key="3">
    <source>
        <dbReference type="ARBA" id="ARBA00011000"/>
    </source>
</evidence>
<comment type="similarity">
    <text evidence="3">Belongs to the UCMA family.</text>
</comment>
<evidence type="ECO:0000256" key="9">
    <source>
        <dbReference type="ARBA" id="ARBA00023054"/>
    </source>
</evidence>
<dbReference type="GO" id="GO:0031012">
    <property type="term" value="C:extracellular matrix"/>
    <property type="evidence" value="ECO:0007669"/>
    <property type="project" value="TreeGrafter"/>
</dbReference>
<keyword evidence="7" id="KW-0765">Sulfation</keyword>
<feature type="chain" id="PRO_5035770316" description="Unique cartilage matrix-associated protein" evidence="11">
    <location>
        <begin position="27"/>
        <end position="139"/>
    </location>
</feature>
<feature type="compositionally biased region" description="Basic and acidic residues" evidence="10">
    <location>
        <begin position="69"/>
        <end position="98"/>
    </location>
</feature>